<accession>A0A5M9JHT4</accession>
<dbReference type="VEuPathDB" id="FungiDB:MFRU_017g01580"/>
<evidence type="ECO:0000313" key="2">
    <source>
        <dbReference type="EMBL" id="KAA8569004.1"/>
    </source>
</evidence>
<keyword evidence="3" id="KW-1185">Reference proteome</keyword>
<reference evidence="2 3" key="1">
    <citation type="submission" date="2019-06" db="EMBL/GenBank/DDBJ databases">
        <title>Genome Sequence of the Brown Rot Fungal Pathogen Monilinia fructicola.</title>
        <authorList>
            <person name="De Miccolis Angelini R.M."/>
            <person name="Landi L."/>
            <person name="Abate D."/>
            <person name="Pollastro S."/>
            <person name="Romanazzi G."/>
            <person name="Faretra F."/>
        </authorList>
    </citation>
    <scope>NUCLEOTIDE SEQUENCE [LARGE SCALE GENOMIC DNA]</scope>
    <source>
        <strain evidence="2 3">Mfrc123</strain>
    </source>
</reference>
<evidence type="ECO:0000313" key="3">
    <source>
        <dbReference type="Proteomes" id="UP000322873"/>
    </source>
</evidence>
<dbReference type="Proteomes" id="UP000322873">
    <property type="component" value="Unassembled WGS sequence"/>
</dbReference>
<sequence length="206" mass="23513">MNTIVITDQRHRSQSNSRTLDCDIRILHKDIKKLERTRIQLEEKVSNQNAAAIDVRNAGRDPLRYKIGGKNMEIWRPTEKIHQQLRVSSFNEKEANSLPPAVIDTAMNNIRLELEAMIQMQDFARMLSPKQLFGGDSEHLVSSAFASPQEYIEGKAQLRRLAGKLGPSAVFSILTIAALKDWGFQTDFHISNWDPSIYWNPIATLR</sequence>
<dbReference type="AlphaFoldDB" id="A0A5M9JHT4"/>
<protein>
    <submittedName>
        <fullName evidence="2">Uncharacterized protein</fullName>
    </submittedName>
</protein>
<dbReference type="OrthoDB" id="303107at2759"/>
<evidence type="ECO:0000256" key="1">
    <source>
        <dbReference type="SAM" id="Coils"/>
    </source>
</evidence>
<feature type="coiled-coil region" evidence="1">
    <location>
        <begin position="24"/>
        <end position="51"/>
    </location>
</feature>
<gene>
    <name evidence="2" type="ORF">EYC84_007972</name>
</gene>
<keyword evidence="1" id="KW-0175">Coiled coil</keyword>
<name>A0A5M9JHT4_MONFR</name>
<organism evidence="2 3">
    <name type="scientific">Monilinia fructicola</name>
    <name type="common">Brown rot fungus</name>
    <name type="synonym">Ciboria fructicola</name>
    <dbReference type="NCBI Taxonomy" id="38448"/>
    <lineage>
        <taxon>Eukaryota</taxon>
        <taxon>Fungi</taxon>
        <taxon>Dikarya</taxon>
        <taxon>Ascomycota</taxon>
        <taxon>Pezizomycotina</taxon>
        <taxon>Leotiomycetes</taxon>
        <taxon>Helotiales</taxon>
        <taxon>Sclerotiniaceae</taxon>
        <taxon>Monilinia</taxon>
    </lineage>
</organism>
<comment type="caution">
    <text evidence="2">The sequence shown here is derived from an EMBL/GenBank/DDBJ whole genome shotgun (WGS) entry which is preliminary data.</text>
</comment>
<proteinExistence type="predicted"/>
<dbReference type="EMBL" id="VICG01000009">
    <property type="protein sequence ID" value="KAA8569004.1"/>
    <property type="molecule type" value="Genomic_DNA"/>
</dbReference>